<gene>
    <name evidence="3" type="ORF">UFOVP1161_27</name>
    <name evidence="1" type="ORF">UFOVP501_27</name>
    <name evidence="2" type="ORF">UFOVP762_24</name>
</gene>
<evidence type="ECO:0000313" key="1">
    <source>
        <dbReference type="EMBL" id="CAB4146466.1"/>
    </source>
</evidence>
<organism evidence="3">
    <name type="scientific">uncultured Caudovirales phage</name>
    <dbReference type="NCBI Taxonomy" id="2100421"/>
    <lineage>
        <taxon>Viruses</taxon>
        <taxon>Duplodnaviria</taxon>
        <taxon>Heunggongvirae</taxon>
        <taxon>Uroviricota</taxon>
        <taxon>Caudoviricetes</taxon>
        <taxon>Peduoviridae</taxon>
        <taxon>Maltschvirus</taxon>
        <taxon>Maltschvirus maltsch</taxon>
    </lineage>
</organism>
<reference evidence="3" key="1">
    <citation type="submission" date="2020-05" db="EMBL/GenBank/DDBJ databases">
        <authorList>
            <person name="Chiriac C."/>
            <person name="Salcher M."/>
            <person name="Ghai R."/>
            <person name="Kavagutti S V."/>
        </authorList>
    </citation>
    <scope>NUCLEOTIDE SEQUENCE</scope>
</reference>
<evidence type="ECO:0000313" key="3">
    <source>
        <dbReference type="EMBL" id="CAB4187259.1"/>
    </source>
</evidence>
<dbReference type="EMBL" id="LR797106">
    <property type="protein sequence ID" value="CAB4187259.1"/>
    <property type="molecule type" value="Genomic_DNA"/>
</dbReference>
<dbReference type="EMBL" id="LR796717">
    <property type="protein sequence ID" value="CAB4160969.1"/>
    <property type="molecule type" value="Genomic_DNA"/>
</dbReference>
<sequence length="289" mass="28963">MTASLIPSPVMQFTDATGAPLVGGKVYTYAAGTTTPLASYTSYAATSSNTNPVILDSRGEAAIWFGNATYKVILKDSTDTLIWTSDNISAVQPMAYVAPGTANNLLQSNGSSWASVSPSTVTVGNATEAASAPLSGVTGLGTGVSTFLATPSSANLAAALTDETGSGSAVFATSPTLNSATLISPVLGIPTSGDLSNCTGDLSNCTNAVPAVYTGTSASNPTFPVGSCVAVDCSSTAVALNSVKALYLKSTDEFSLTISGTALTGTWNARGISGTDGGGGYWRLFQRTA</sequence>
<protein>
    <submittedName>
        <fullName evidence="3">Uncharacterized protein</fullName>
    </submittedName>
</protein>
<dbReference type="EMBL" id="LR796469">
    <property type="protein sequence ID" value="CAB4146466.1"/>
    <property type="molecule type" value="Genomic_DNA"/>
</dbReference>
<name>A0A6J5QRE0_9CAUD</name>
<evidence type="ECO:0000313" key="2">
    <source>
        <dbReference type="EMBL" id="CAB4160969.1"/>
    </source>
</evidence>
<accession>A0A6J5QRE0</accession>
<proteinExistence type="predicted"/>